<evidence type="ECO:0000313" key="2">
    <source>
        <dbReference type="Proteomes" id="UP000824247"/>
    </source>
</evidence>
<name>A0A9E2KVV5_9BACT</name>
<reference evidence="1" key="2">
    <citation type="submission" date="2021-04" db="EMBL/GenBank/DDBJ databases">
        <authorList>
            <person name="Gilroy R."/>
        </authorList>
    </citation>
    <scope>NUCLEOTIDE SEQUENCE</scope>
    <source>
        <strain evidence="1">A5-1222</strain>
    </source>
</reference>
<comment type="caution">
    <text evidence="1">The sequence shown here is derived from an EMBL/GenBank/DDBJ whole genome shotgun (WGS) entry which is preliminary data.</text>
</comment>
<gene>
    <name evidence="1" type="ORF">H9897_02460</name>
</gene>
<evidence type="ECO:0000313" key="1">
    <source>
        <dbReference type="EMBL" id="MBU3830994.1"/>
    </source>
</evidence>
<dbReference type="InterPro" id="IPR038078">
    <property type="entry name" value="PhoU-like_sf"/>
</dbReference>
<organism evidence="1 2">
    <name type="scientific">Candidatus Ureaplasma intestinipullorum</name>
    <dbReference type="NCBI Taxonomy" id="2838770"/>
    <lineage>
        <taxon>Bacteria</taxon>
        <taxon>Bacillati</taxon>
        <taxon>Mycoplasmatota</taxon>
        <taxon>Mycoplasmoidales</taxon>
        <taxon>Mycoplasmoidaceae</taxon>
        <taxon>Ureaplasma</taxon>
    </lineage>
</organism>
<accession>A0A9E2KVV5</accession>
<dbReference type="AlphaFoldDB" id="A0A9E2KVV5"/>
<protein>
    <submittedName>
        <fullName evidence="1">Uncharacterized protein</fullName>
    </submittedName>
</protein>
<reference evidence="1" key="1">
    <citation type="journal article" date="2021" name="PeerJ">
        <title>Extensive microbial diversity within the chicken gut microbiome revealed by metagenomics and culture.</title>
        <authorList>
            <person name="Gilroy R."/>
            <person name="Ravi A."/>
            <person name="Getino M."/>
            <person name="Pursley I."/>
            <person name="Horton D.L."/>
            <person name="Alikhan N.F."/>
            <person name="Baker D."/>
            <person name="Gharbi K."/>
            <person name="Hall N."/>
            <person name="Watson M."/>
            <person name="Adriaenssens E.M."/>
            <person name="Foster-Nyarko E."/>
            <person name="Jarju S."/>
            <person name="Secka A."/>
            <person name="Antonio M."/>
            <person name="Oren A."/>
            <person name="Chaudhuri R.R."/>
            <person name="La Ragione R."/>
            <person name="Hildebrand F."/>
            <person name="Pallen M.J."/>
        </authorList>
    </citation>
    <scope>NUCLEOTIDE SEQUENCE</scope>
    <source>
        <strain evidence="1">A5-1222</strain>
    </source>
</reference>
<dbReference type="EMBL" id="JAHLFM010000038">
    <property type="protein sequence ID" value="MBU3830994.1"/>
    <property type="molecule type" value="Genomic_DNA"/>
</dbReference>
<sequence length="224" mass="26968">MSINFQFIKSSEHQLFKEFKHIYKYVVESHHFMYETLVKKTDNMNLGFEQKIIDNIQFRYKQVDIMISDLLSNCVWNIQKNEPRANHLRFIIAIINSLRDLESMNNSYLSLLKFFMKRQLSQDIYKHFLEAYKITNNVSTTILEELETHNRLYDNNERLINTFIDYHKYLKNLIRTSILIYSENNNMLDNKTLIDLITNFGILERMVESQESIINAFSYINHIN</sequence>
<dbReference type="Gene3D" id="1.20.58.220">
    <property type="entry name" value="Phosphate transport system protein phou homolog 2, domain 2"/>
    <property type="match status" value="1"/>
</dbReference>
<proteinExistence type="predicted"/>
<dbReference type="SUPFAM" id="SSF109755">
    <property type="entry name" value="PhoU-like"/>
    <property type="match status" value="1"/>
</dbReference>
<dbReference type="Proteomes" id="UP000824247">
    <property type="component" value="Unassembled WGS sequence"/>
</dbReference>